<dbReference type="PANTHER" id="PTHR34121">
    <property type="entry name" value="MYOSIN-11"/>
    <property type="match status" value="1"/>
</dbReference>
<organism evidence="2 3">
    <name type="scientific">Lactuca sativa</name>
    <name type="common">Garden lettuce</name>
    <dbReference type="NCBI Taxonomy" id="4236"/>
    <lineage>
        <taxon>Eukaryota</taxon>
        <taxon>Viridiplantae</taxon>
        <taxon>Streptophyta</taxon>
        <taxon>Embryophyta</taxon>
        <taxon>Tracheophyta</taxon>
        <taxon>Spermatophyta</taxon>
        <taxon>Magnoliopsida</taxon>
        <taxon>eudicotyledons</taxon>
        <taxon>Gunneridae</taxon>
        <taxon>Pentapetalae</taxon>
        <taxon>asterids</taxon>
        <taxon>campanulids</taxon>
        <taxon>Asterales</taxon>
        <taxon>Asteraceae</taxon>
        <taxon>Cichorioideae</taxon>
        <taxon>Cichorieae</taxon>
        <taxon>Lactucinae</taxon>
        <taxon>Lactuca</taxon>
    </lineage>
</organism>
<dbReference type="PANTHER" id="PTHR34121:SF9">
    <property type="match status" value="1"/>
</dbReference>
<evidence type="ECO:0000313" key="3">
    <source>
        <dbReference type="Proteomes" id="UP000235145"/>
    </source>
</evidence>
<reference evidence="2 3" key="1">
    <citation type="journal article" date="2017" name="Nat. Commun.">
        <title>Genome assembly with in vitro proximity ligation data and whole-genome triplication in lettuce.</title>
        <authorList>
            <person name="Reyes-Chin-Wo S."/>
            <person name="Wang Z."/>
            <person name="Yang X."/>
            <person name="Kozik A."/>
            <person name="Arikit S."/>
            <person name="Song C."/>
            <person name="Xia L."/>
            <person name="Froenicke L."/>
            <person name="Lavelle D.O."/>
            <person name="Truco M.J."/>
            <person name="Xia R."/>
            <person name="Zhu S."/>
            <person name="Xu C."/>
            <person name="Xu H."/>
            <person name="Xu X."/>
            <person name="Cox K."/>
            <person name="Korf I."/>
            <person name="Meyers B.C."/>
            <person name="Michelmore R.W."/>
        </authorList>
    </citation>
    <scope>NUCLEOTIDE SEQUENCE [LARGE SCALE GENOMIC DNA]</scope>
    <source>
        <strain evidence="3">cv. Salinas</strain>
        <tissue evidence="2">Seedlings</tissue>
    </source>
</reference>
<accession>A0A9R1UPC6</accession>
<dbReference type="Proteomes" id="UP000235145">
    <property type="component" value="Unassembled WGS sequence"/>
</dbReference>
<gene>
    <name evidence="2" type="ORF">LSAT_V11C800441270</name>
</gene>
<sequence>MKCQQSAHEASDNSSEATSTASLMEIEEPVTHIQLCCRLKSFLLKKRLLRYGDIIETHAQRGKKNEALTFRVARSNEVSQIEKV</sequence>
<evidence type="ECO:0000256" key="1">
    <source>
        <dbReference type="SAM" id="MobiDB-lite"/>
    </source>
</evidence>
<protein>
    <submittedName>
        <fullName evidence="2">Uncharacterized protein</fullName>
    </submittedName>
</protein>
<dbReference type="EMBL" id="NBSK02000008">
    <property type="protein sequence ID" value="KAJ0191101.1"/>
    <property type="molecule type" value="Genomic_DNA"/>
</dbReference>
<feature type="region of interest" description="Disordered" evidence="1">
    <location>
        <begin position="1"/>
        <end position="22"/>
    </location>
</feature>
<proteinExistence type="predicted"/>
<name>A0A9R1UPC6_LACSA</name>
<comment type="caution">
    <text evidence="2">The sequence shown here is derived from an EMBL/GenBank/DDBJ whole genome shotgun (WGS) entry which is preliminary data.</text>
</comment>
<evidence type="ECO:0000313" key="2">
    <source>
        <dbReference type="EMBL" id="KAJ0191101.1"/>
    </source>
</evidence>
<keyword evidence="3" id="KW-1185">Reference proteome</keyword>
<dbReference type="AlphaFoldDB" id="A0A9R1UPC6"/>